<gene>
    <name evidence="1" type="ORF">MMAB1_2761</name>
</gene>
<accession>A0A0X3BR21</accession>
<dbReference type="EMBL" id="LT158599">
    <property type="protein sequence ID" value="CVK33974.1"/>
    <property type="molecule type" value="Genomic_DNA"/>
</dbReference>
<dbReference type="GeneID" id="31897929"/>
<dbReference type="Gene3D" id="2.160.10.10">
    <property type="entry name" value="Hexapeptide repeat proteins"/>
    <property type="match status" value="1"/>
</dbReference>
<proteinExistence type="predicted"/>
<organism evidence="1 2">
    <name type="scientific">Methanoculleus bourgensis</name>
    <dbReference type="NCBI Taxonomy" id="83986"/>
    <lineage>
        <taxon>Archaea</taxon>
        <taxon>Methanobacteriati</taxon>
        <taxon>Methanobacteriota</taxon>
        <taxon>Stenosarchaea group</taxon>
        <taxon>Methanomicrobia</taxon>
        <taxon>Methanomicrobiales</taxon>
        <taxon>Methanomicrobiaceae</taxon>
        <taxon>Methanoculleus</taxon>
    </lineage>
</organism>
<name>A0A0X3BR21_9EURY</name>
<reference evidence="1 2" key="1">
    <citation type="submission" date="2016-01" db="EMBL/GenBank/DDBJ databases">
        <authorList>
            <person name="Manzoor S."/>
        </authorList>
    </citation>
    <scope>NUCLEOTIDE SEQUENCE [LARGE SCALE GENOMIC DNA]</scope>
    <source>
        <strain evidence="1">Methanoculleus sp MAB1</strain>
    </source>
</reference>
<evidence type="ECO:0000313" key="1">
    <source>
        <dbReference type="EMBL" id="CVK33974.1"/>
    </source>
</evidence>
<dbReference type="InterPro" id="IPR011004">
    <property type="entry name" value="Trimer_LpxA-like_sf"/>
</dbReference>
<dbReference type="Proteomes" id="UP000069850">
    <property type="component" value="Chromosome 1"/>
</dbReference>
<protein>
    <submittedName>
        <fullName evidence="1">Uncharacterized protein</fullName>
    </submittedName>
</protein>
<dbReference type="OrthoDB" id="1475at2157"/>
<dbReference type="SUPFAM" id="SSF51161">
    <property type="entry name" value="Trimeric LpxA-like enzymes"/>
    <property type="match status" value="1"/>
</dbReference>
<evidence type="ECO:0000313" key="2">
    <source>
        <dbReference type="Proteomes" id="UP000069850"/>
    </source>
</evidence>
<dbReference type="KEGG" id="mema:MMAB1_2761"/>
<dbReference type="AlphaFoldDB" id="A0A0X3BR21"/>
<dbReference type="RefSeq" id="WP_083531480.1">
    <property type="nucleotide sequence ID" value="NZ_LT158599.1"/>
</dbReference>
<sequence length="96" mass="10319">MILKKDMIAFGRKSSIVWPIDRGLPGPSRSGATSVLLLVASLSKVWKSGENSVIGTGVVVTKNIPANCLAVGIPAKVVKELDLRMQLRMLGDRNFT</sequence>